<dbReference type="SUPFAM" id="SSF54928">
    <property type="entry name" value="RNA-binding domain, RBD"/>
    <property type="match status" value="1"/>
</dbReference>
<evidence type="ECO:0000256" key="2">
    <source>
        <dbReference type="ARBA" id="ARBA00022737"/>
    </source>
</evidence>
<keyword evidence="8" id="KW-1185">Reference proteome</keyword>
<keyword evidence="2" id="KW-0677">Repeat</keyword>
<reference evidence="7 8" key="1">
    <citation type="journal article" date="2009" name="PLoS Genet.">
        <title>Genomic analysis of the basal lineage fungus Rhizopus oryzae reveals a whole-genome duplication.</title>
        <authorList>
            <person name="Ma L.-J."/>
            <person name="Ibrahim A.S."/>
            <person name="Skory C."/>
            <person name="Grabherr M.G."/>
            <person name="Burger G."/>
            <person name="Butler M."/>
            <person name="Elias M."/>
            <person name="Idnurm A."/>
            <person name="Lang B.F."/>
            <person name="Sone T."/>
            <person name="Abe A."/>
            <person name="Calvo S.E."/>
            <person name="Corrochano L.M."/>
            <person name="Engels R."/>
            <person name="Fu J."/>
            <person name="Hansberg W."/>
            <person name="Kim J.-M."/>
            <person name="Kodira C.D."/>
            <person name="Koehrsen M.J."/>
            <person name="Liu B."/>
            <person name="Miranda-Saavedra D."/>
            <person name="O'Leary S."/>
            <person name="Ortiz-Castellanos L."/>
            <person name="Poulter R."/>
            <person name="Rodriguez-Romero J."/>
            <person name="Ruiz-Herrera J."/>
            <person name="Shen Y.-Q."/>
            <person name="Zeng Q."/>
            <person name="Galagan J."/>
            <person name="Birren B.W."/>
            <person name="Cuomo C.A."/>
            <person name="Wickes B.L."/>
        </authorList>
    </citation>
    <scope>NUCLEOTIDE SEQUENCE [LARGE SCALE GENOMIC DNA]</scope>
    <source>
        <strain evidence="8">RA 99-880 / ATCC MYA-4621 / FGSC 9543 / NRRL 43880</strain>
    </source>
</reference>
<dbReference type="OMA" id="NADWGFD"/>
<dbReference type="STRING" id="246409.I1CAT4"/>
<dbReference type="PROSITE" id="PS50102">
    <property type="entry name" value="RRM"/>
    <property type="match status" value="2"/>
</dbReference>
<keyword evidence="3 4" id="KW-0694">RNA-binding</keyword>
<dbReference type="GO" id="GO:0003729">
    <property type="term" value="F:mRNA binding"/>
    <property type="evidence" value="ECO:0007669"/>
    <property type="project" value="UniProtKB-ARBA"/>
</dbReference>
<dbReference type="Gene3D" id="3.30.70.330">
    <property type="match status" value="2"/>
</dbReference>
<dbReference type="SMART" id="SM00517">
    <property type="entry name" value="PolyA"/>
    <property type="match status" value="1"/>
</dbReference>
<evidence type="ECO:0000313" key="7">
    <source>
        <dbReference type="EMBL" id="EIE85564.1"/>
    </source>
</evidence>
<dbReference type="InterPro" id="IPR002004">
    <property type="entry name" value="PABP_HYD_C"/>
</dbReference>
<evidence type="ECO:0000313" key="8">
    <source>
        <dbReference type="Proteomes" id="UP000009138"/>
    </source>
</evidence>
<feature type="domain" description="RRM" evidence="5">
    <location>
        <begin position="100"/>
        <end position="178"/>
    </location>
</feature>
<dbReference type="GO" id="GO:0005737">
    <property type="term" value="C:cytoplasm"/>
    <property type="evidence" value="ECO:0007669"/>
    <property type="project" value="UniProtKB-ARBA"/>
</dbReference>
<dbReference type="Proteomes" id="UP000009138">
    <property type="component" value="Unassembled WGS sequence"/>
</dbReference>
<dbReference type="RefSeq" id="XP_067520960.1">
    <property type="nucleotide sequence ID" value="XM_067664859.1"/>
</dbReference>
<dbReference type="InterPro" id="IPR000504">
    <property type="entry name" value="RRM_dom"/>
</dbReference>
<dbReference type="VEuPathDB" id="FungiDB:RO3G_10274"/>
<proteinExistence type="inferred from homology"/>
<dbReference type="InterPro" id="IPR036053">
    <property type="entry name" value="PABP-dom"/>
</dbReference>
<dbReference type="CDD" id="cd00590">
    <property type="entry name" value="RRM_SF"/>
    <property type="match status" value="1"/>
</dbReference>
<feature type="domain" description="PABC" evidence="6">
    <location>
        <begin position="365"/>
        <end position="437"/>
    </location>
</feature>
<dbReference type="eggNOG" id="KOG0123">
    <property type="taxonomic scope" value="Eukaryota"/>
</dbReference>
<dbReference type="InParanoid" id="I1CAT4"/>
<dbReference type="PROSITE" id="PS51309">
    <property type="entry name" value="PABC"/>
    <property type="match status" value="1"/>
</dbReference>
<feature type="domain" description="RRM" evidence="5">
    <location>
        <begin position="11"/>
        <end position="80"/>
    </location>
</feature>
<dbReference type="Pfam" id="PF00658">
    <property type="entry name" value="MLLE"/>
    <property type="match status" value="1"/>
</dbReference>
<dbReference type="EMBL" id="CH476739">
    <property type="protein sequence ID" value="EIE85564.1"/>
    <property type="molecule type" value="Genomic_DNA"/>
</dbReference>
<comment type="similarity">
    <text evidence="1">Belongs to the polyadenylate-binding protein type-1 family.</text>
</comment>
<gene>
    <name evidence="7" type="ORF">RO3G_10274</name>
</gene>
<protein>
    <submittedName>
        <fullName evidence="7">Uncharacterized protein</fullName>
    </submittedName>
</protein>
<evidence type="ECO:0000256" key="1">
    <source>
        <dbReference type="ARBA" id="ARBA00008557"/>
    </source>
</evidence>
<evidence type="ECO:0000256" key="3">
    <source>
        <dbReference type="ARBA" id="ARBA00022884"/>
    </source>
</evidence>
<dbReference type="FunFam" id="3.30.70.330:FF:000383">
    <property type="entry name" value="Sex lethal, isoform D"/>
    <property type="match status" value="1"/>
</dbReference>
<accession>I1CAT4</accession>
<evidence type="ECO:0000259" key="5">
    <source>
        <dbReference type="PROSITE" id="PS50102"/>
    </source>
</evidence>
<dbReference type="GO" id="GO:0010629">
    <property type="term" value="P:negative regulation of gene expression"/>
    <property type="evidence" value="ECO:0007669"/>
    <property type="project" value="UniProtKB-ARBA"/>
</dbReference>
<dbReference type="OrthoDB" id="6159137at2759"/>
<dbReference type="SUPFAM" id="SSF63570">
    <property type="entry name" value="PABC (PABP) domain"/>
    <property type="match status" value="1"/>
</dbReference>
<dbReference type="InterPro" id="IPR035979">
    <property type="entry name" value="RBD_domain_sf"/>
</dbReference>
<sequence length="437" mass="49258">MTLVEPRVEANILQIKNIPNKVVLYELFRPFGPISSCKISEGSTTALLQYFKSENAYDAQQMMNNKVIHNNVITVHPLNSNKFHQMETKHHPKPTPVDYTNLYIKNLDLDIESMDLFTHFRVFGKIVSARVMRHPQTNQSRGFGFVSFSRAEDALRAKQEMNGQRLGSKPMVVAFHEPKKSSSDSYSTSHSAPAVVYRAAPPPPPPPITLKRQVSAPTQQQPIMTPSGLFIPPPPPHQQRPILRRSGSIESAMTDISIKRQAITKAIFSVSQQEQNIQDIVDMLLTLKRKDLATCLFNKSFLMAEIKRAKEALDIFSDEESNYYYLPNIEIPPRCSRAIPIVAPNDAGVKETSDAAKKEEDLKDEIEKFLDSLKGLSLYEQKQLLGDRLFPLVKATGIKHAPRVTICLLDSIAINELAHSMYDKQELQQLVNKAANK</sequence>
<evidence type="ECO:0000256" key="4">
    <source>
        <dbReference type="PROSITE-ProRule" id="PRU00176"/>
    </source>
</evidence>
<dbReference type="AlphaFoldDB" id="I1CAT4"/>
<dbReference type="GeneID" id="93617240"/>
<name>I1CAT4_RHIO9</name>
<dbReference type="Pfam" id="PF00076">
    <property type="entry name" value="RRM_1"/>
    <property type="match status" value="2"/>
</dbReference>
<dbReference type="InterPro" id="IPR012677">
    <property type="entry name" value="Nucleotide-bd_a/b_plait_sf"/>
</dbReference>
<organism evidence="7 8">
    <name type="scientific">Rhizopus delemar (strain RA 99-880 / ATCC MYA-4621 / FGSC 9543 / NRRL 43880)</name>
    <name type="common">Mucormycosis agent</name>
    <name type="synonym">Rhizopus arrhizus var. delemar</name>
    <dbReference type="NCBI Taxonomy" id="246409"/>
    <lineage>
        <taxon>Eukaryota</taxon>
        <taxon>Fungi</taxon>
        <taxon>Fungi incertae sedis</taxon>
        <taxon>Mucoromycota</taxon>
        <taxon>Mucoromycotina</taxon>
        <taxon>Mucoromycetes</taxon>
        <taxon>Mucorales</taxon>
        <taxon>Mucorineae</taxon>
        <taxon>Rhizopodaceae</taxon>
        <taxon>Rhizopus</taxon>
    </lineage>
</organism>
<dbReference type="PANTHER" id="PTHR24012">
    <property type="entry name" value="RNA BINDING PROTEIN"/>
    <property type="match status" value="1"/>
</dbReference>
<dbReference type="Gene3D" id="1.10.1900.10">
    <property type="entry name" value="c-terminal domain of poly(a) binding protein"/>
    <property type="match status" value="1"/>
</dbReference>
<evidence type="ECO:0000259" key="6">
    <source>
        <dbReference type="PROSITE" id="PS51309"/>
    </source>
</evidence>
<dbReference type="SMART" id="SM00360">
    <property type="entry name" value="RRM"/>
    <property type="match status" value="2"/>
</dbReference>
<dbReference type="GO" id="GO:0009967">
    <property type="term" value="P:positive regulation of signal transduction"/>
    <property type="evidence" value="ECO:0007669"/>
    <property type="project" value="UniProtKB-ARBA"/>
</dbReference>